<keyword evidence="3" id="KW-0520">NAD</keyword>
<gene>
    <name evidence="7" type="primary">serA_1</name>
    <name evidence="7" type="ORF">SPDO_10140</name>
</gene>
<feature type="domain" description="D-isomer specific 2-hydroxyacid dehydrogenase catalytic" evidence="5">
    <location>
        <begin position="36"/>
        <end position="300"/>
    </location>
</feature>
<protein>
    <submittedName>
        <fullName evidence="7">D-3-phosphoglycerate dehydrogenase</fullName>
        <ecNumber evidence="7">1.1.1.95</ecNumber>
    </submittedName>
</protein>
<dbReference type="EMBL" id="NBBI01000002">
    <property type="protein sequence ID" value="OWK31009.1"/>
    <property type="molecule type" value="Genomic_DNA"/>
</dbReference>
<evidence type="ECO:0000256" key="3">
    <source>
        <dbReference type="ARBA" id="ARBA00023027"/>
    </source>
</evidence>
<evidence type="ECO:0000256" key="4">
    <source>
        <dbReference type="RuleBase" id="RU003719"/>
    </source>
</evidence>
<dbReference type="PANTHER" id="PTHR43761">
    <property type="entry name" value="D-ISOMER SPECIFIC 2-HYDROXYACID DEHYDROGENASE FAMILY PROTEIN (AFU_ORTHOLOGUE AFUA_1G13630)"/>
    <property type="match status" value="1"/>
</dbReference>
<dbReference type="OrthoDB" id="9793626at2"/>
<reference evidence="7 8" key="1">
    <citation type="submission" date="2017-03" db="EMBL/GenBank/DDBJ databases">
        <title>Genome sequence of Sphingomonas dokdonensis DSM 21029.</title>
        <authorList>
            <person name="Poehlein A."/>
            <person name="Wuebbeler J.H."/>
            <person name="Steinbuechel A."/>
            <person name="Daniel R."/>
        </authorList>
    </citation>
    <scope>NUCLEOTIDE SEQUENCE [LARGE SCALE GENOMIC DNA]</scope>
    <source>
        <strain evidence="7 8">DSM 21029</strain>
    </source>
</reference>
<dbReference type="Pfam" id="PF00389">
    <property type="entry name" value="2-Hacid_dh"/>
    <property type="match status" value="1"/>
</dbReference>
<proteinExistence type="inferred from homology"/>
<feature type="domain" description="D-isomer specific 2-hydroxyacid dehydrogenase NAD-binding" evidence="6">
    <location>
        <begin position="100"/>
        <end position="269"/>
    </location>
</feature>
<dbReference type="EC" id="1.1.1.95" evidence="7"/>
<evidence type="ECO:0000259" key="6">
    <source>
        <dbReference type="Pfam" id="PF02826"/>
    </source>
</evidence>
<dbReference type="InterPro" id="IPR006140">
    <property type="entry name" value="D-isomer_DH_NAD-bd"/>
</dbReference>
<dbReference type="SUPFAM" id="SSF52283">
    <property type="entry name" value="Formate/glycerate dehydrogenase catalytic domain-like"/>
    <property type="match status" value="1"/>
</dbReference>
<sequence length="302" mass="31078">MRIAIDTHPSAGFQAQIDAVFGAGAVINIGPGGAIGDAEILLHVLHPITPEAIAAAPDLRLIQKLGVGVNTIALDAAAARGVAVCNMPGVNAQAVAECALALILAGLRRTVPLDAATRTGQWAVPSDVLDDMGEIAGRTVGLVGMGASATRLARVLAALGAEVVYAARSAHDVPYRRVTRDQLVATADIVSLHVPLTDETRHIVDPLAMKRGAILINVARGGLVDETRLAAALNGHLRGAGLDVFATEPVSPADPLLALPNVTVSPHVAWQTPETLARSLAAAAENVRRLTAGEPLLNRIPA</sequence>
<comment type="similarity">
    <text evidence="1 4">Belongs to the D-isomer specific 2-hydroxyacid dehydrogenase family.</text>
</comment>
<name>A0A245ZMP2_9SPHN</name>
<evidence type="ECO:0000313" key="7">
    <source>
        <dbReference type="EMBL" id="OWK31009.1"/>
    </source>
</evidence>
<organism evidence="7 8">
    <name type="scientific">Sphingomonas dokdonensis</name>
    <dbReference type="NCBI Taxonomy" id="344880"/>
    <lineage>
        <taxon>Bacteria</taxon>
        <taxon>Pseudomonadati</taxon>
        <taxon>Pseudomonadota</taxon>
        <taxon>Alphaproteobacteria</taxon>
        <taxon>Sphingomonadales</taxon>
        <taxon>Sphingomonadaceae</taxon>
        <taxon>Sphingomonas</taxon>
    </lineage>
</organism>
<evidence type="ECO:0000313" key="8">
    <source>
        <dbReference type="Proteomes" id="UP000197290"/>
    </source>
</evidence>
<comment type="caution">
    <text evidence="7">The sequence shown here is derived from an EMBL/GenBank/DDBJ whole genome shotgun (WGS) entry which is preliminary data.</text>
</comment>
<dbReference type="GO" id="GO:0051287">
    <property type="term" value="F:NAD binding"/>
    <property type="evidence" value="ECO:0007669"/>
    <property type="project" value="InterPro"/>
</dbReference>
<keyword evidence="8" id="KW-1185">Reference proteome</keyword>
<dbReference type="InterPro" id="IPR029753">
    <property type="entry name" value="D-isomer_DH_CS"/>
</dbReference>
<dbReference type="RefSeq" id="WP_088366410.1">
    <property type="nucleotide sequence ID" value="NZ_NBBI01000002.1"/>
</dbReference>
<dbReference type="InterPro" id="IPR036291">
    <property type="entry name" value="NAD(P)-bd_dom_sf"/>
</dbReference>
<accession>A0A245ZMP2</accession>
<dbReference type="PANTHER" id="PTHR43761:SF1">
    <property type="entry name" value="D-ISOMER SPECIFIC 2-HYDROXYACID DEHYDROGENASE CATALYTIC DOMAIN-CONTAINING PROTEIN-RELATED"/>
    <property type="match status" value="1"/>
</dbReference>
<dbReference type="PROSITE" id="PS00671">
    <property type="entry name" value="D_2_HYDROXYACID_DH_3"/>
    <property type="match status" value="1"/>
</dbReference>
<dbReference type="Pfam" id="PF02826">
    <property type="entry name" value="2-Hacid_dh_C"/>
    <property type="match status" value="1"/>
</dbReference>
<dbReference type="SUPFAM" id="SSF51735">
    <property type="entry name" value="NAD(P)-binding Rossmann-fold domains"/>
    <property type="match status" value="1"/>
</dbReference>
<evidence type="ECO:0000256" key="2">
    <source>
        <dbReference type="ARBA" id="ARBA00023002"/>
    </source>
</evidence>
<dbReference type="GO" id="GO:0004617">
    <property type="term" value="F:phosphoglycerate dehydrogenase activity"/>
    <property type="evidence" value="ECO:0007669"/>
    <property type="project" value="UniProtKB-EC"/>
</dbReference>
<dbReference type="InterPro" id="IPR006139">
    <property type="entry name" value="D-isomer_2_OHA_DH_cat_dom"/>
</dbReference>
<keyword evidence="2 4" id="KW-0560">Oxidoreductase</keyword>
<dbReference type="AlphaFoldDB" id="A0A245ZMP2"/>
<dbReference type="PROSITE" id="PS00670">
    <property type="entry name" value="D_2_HYDROXYACID_DH_2"/>
    <property type="match status" value="1"/>
</dbReference>
<dbReference type="Proteomes" id="UP000197290">
    <property type="component" value="Unassembled WGS sequence"/>
</dbReference>
<evidence type="ECO:0000259" key="5">
    <source>
        <dbReference type="Pfam" id="PF00389"/>
    </source>
</evidence>
<evidence type="ECO:0000256" key="1">
    <source>
        <dbReference type="ARBA" id="ARBA00005854"/>
    </source>
</evidence>
<dbReference type="Gene3D" id="3.40.50.720">
    <property type="entry name" value="NAD(P)-binding Rossmann-like Domain"/>
    <property type="match status" value="2"/>
</dbReference>
<dbReference type="InterPro" id="IPR050418">
    <property type="entry name" value="D-iso_2-hydroxyacid_DH_PdxB"/>
</dbReference>